<reference evidence="3 4" key="1">
    <citation type="submission" date="2020-03" db="EMBL/GenBank/DDBJ databases">
        <title>Genomic Encyclopedia of Type Strains, Phase IV (KMG-IV): sequencing the most valuable type-strain genomes for metagenomic binning, comparative biology and taxonomic classification.</title>
        <authorList>
            <person name="Goeker M."/>
        </authorList>
    </citation>
    <scope>NUCLEOTIDE SEQUENCE [LARGE SCALE GENOMIC DNA]</scope>
    <source>
        <strain evidence="3 4">DSM 27651</strain>
    </source>
</reference>
<evidence type="ECO:0000313" key="3">
    <source>
        <dbReference type="EMBL" id="NJC33004.1"/>
    </source>
</evidence>
<sequence length="511" mass="56311">MRGIIFWTLALFACHPAAAAWHQASSAHFIVYADDDAEDVRRYAERLERFDRAVRLMRNIPDDPVSPGNRVTVYMVRNMDTIRQLSGSRSVAGFYIPRASGSVAFVPRRTESGPHVLSADAVLLHEYTHHIMLTHFAHTALPPWLVEGYAEFHATADLREDGSVQFGRPPLYRAWGLLTGNPLPVDRMLANEMRPRRDNEHDALYGRGWLLTHMLTFKPGRSGQLTDYIGRINAGETPRAASAAFGDMDALQDELNDYLHQRRIMSLTLQPAQLPIDAVTVTPLSTGAAAVMDARIRSTRGVNRETAPDVLRMAQRAAAPYPDDPVAQRVLAEAEFDMGNLDAAAAAADRAIAADPRMAEALIYRGMAAMAIARRDGATDAATWNAVRRWFLSANRIEPDHPMPLLLFFRSFTEQGITPTENAQMALLRAQELAPHDMGLKMQAAQVALRRDQLDQARALLRPVAYQPHGGDMAEFATRVLGVLDSEGPAAALALSRTEPSTGENEPTPGS</sequence>
<organism evidence="3 4">
    <name type="scientific">Sphingomonas jejuensis</name>
    <dbReference type="NCBI Taxonomy" id="904715"/>
    <lineage>
        <taxon>Bacteria</taxon>
        <taxon>Pseudomonadati</taxon>
        <taxon>Pseudomonadota</taxon>
        <taxon>Alphaproteobacteria</taxon>
        <taxon>Sphingomonadales</taxon>
        <taxon>Sphingomonadaceae</taxon>
        <taxon>Sphingomonas</taxon>
    </lineage>
</organism>
<keyword evidence="2" id="KW-0732">Signal</keyword>
<dbReference type="InterPro" id="IPR011990">
    <property type="entry name" value="TPR-like_helical_dom_sf"/>
</dbReference>
<evidence type="ECO:0000313" key="4">
    <source>
        <dbReference type="Proteomes" id="UP000734218"/>
    </source>
</evidence>
<evidence type="ECO:0000256" key="2">
    <source>
        <dbReference type="SAM" id="SignalP"/>
    </source>
</evidence>
<dbReference type="SUPFAM" id="SSF48452">
    <property type="entry name" value="TPR-like"/>
    <property type="match status" value="1"/>
</dbReference>
<proteinExistence type="predicted"/>
<accession>A0ABX0XIE8</accession>
<feature type="region of interest" description="Disordered" evidence="1">
    <location>
        <begin position="491"/>
        <end position="511"/>
    </location>
</feature>
<dbReference type="EMBL" id="JAATJE010000001">
    <property type="protein sequence ID" value="NJC33004.1"/>
    <property type="molecule type" value="Genomic_DNA"/>
</dbReference>
<name>A0ABX0XIE8_9SPHN</name>
<dbReference type="Proteomes" id="UP000734218">
    <property type="component" value="Unassembled WGS sequence"/>
</dbReference>
<feature type="chain" id="PRO_5045814199" evidence="2">
    <location>
        <begin position="20"/>
        <end position="511"/>
    </location>
</feature>
<dbReference type="Gene3D" id="1.25.40.10">
    <property type="entry name" value="Tetratricopeptide repeat domain"/>
    <property type="match status" value="1"/>
</dbReference>
<comment type="caution">
    <text evidence="3">The sequence shown here is derived from an EMBL/GenBank/DDBJ whole genome shotgun (WGS) entry which is preliminary data.</text>
</comment>
<dbReference type="RefSeq" id="WP_167952615.1">
    <property type="nucleotide sequence ID" value="NZ_JAATJE010000001.1"/>
</dbReference>
<feature type="signal peptide" evidence="2">
    <location>
        <begin position="1"/>
        <end position="19"/>
    </location>
</feature>
<gene>
    <name evidence="3" type="ORF">GGR88_000478</name>
</gene>
<evidence type="ECO:0000256" key="1">
    <source>
        <dbReference type="SAM" id="MobiDB-lite"/>
    </source>
</evidence>
<keyword evidence="4" id="KW-1185">Reference proteome</keyword>
<protein>
    <submittedName>
        <fullName evidence="3">Tetratricopeptide (TPR) repeat protein</fullName>
    </submittedName>
</protein>